<dbReference type="GO" id="GO:0006310">
    <property type="term" value="P:DNA recombination"/>
    <property type="evidence" value="ECO:0007669"/>
    <property type="project" value="UniProtKB-KW"/>
</dbReference>
<evidence type="ECO:0000313" key="3">
    <source>
        <dbReference type="EMBL" id="MCZ7695127.1"/>
    </source>
</evidence>
<dbReference type="Proteomes" id="UP001148455">
    <property type="component" value="Unassembled WGS sequence"/>
</dbReference>
<keyword evidence="1" id="KW-0233">DNA recombination</keyword>
<accession>A0A9X3HGC9</accession>
<dbReference type="InterPro" id="IPR013762">
    <property type="entry name" value="Integrase-like_cat_sf"/>
</dbReference>
<feature type="non-terminal residue" evidence="3">
    <location>
        <position position="1"/>
    </location>
</feature>
<protein>
    <submittedName>
        <fullName evidence="3">Tyrosine-type recombinase/integrase</fullName>
    </submittedName>
</protein>
<dbReference type="EMBL" id="JAPZED010000022">
    <property type="protein sequence ID" value="MCZ7695127.1"/>
    <property type="molecule type" value="Genomic_DNA"/>
</dbReference>
<dbReference type="GO" id="GO:0003677">
    <property type="term" value="F:DNA binding"/>
    <property type="evidence" value="ECO:0007669"/>
    <property type="project" value="InterPro"/>
</dbReference>
<dbReference type="SUPFAM" id="SSF56349">
    <property type="entry name" value="DNA breaking-rejoining enzymes"/>
    <property type="match status" value="1"/>
</dbReference>
<dbReference type="Pfam" id="PF00589">
    <property type="entry name" value="Phage_integrase"/>
    <property type="match status" value="1"/>
</dbReference>
<reference evidence="3" key="1">
    <citation type="submission" date="2022-12" db="EMBL/GenBank/DDBJ databases">
        <title>Genome of R. gnavus strain RSHDN_123.</title>
        <authorList>
            <person name="Abdugheni R."/>
        </authorList>
    </citation>
    <scope>NUCLEOTIDE SEQUENCE</scope>
    <source>
        <strain evidence="3">RSHDN_123</strain>
    </source>
</reference>
<dbReference type="InterPro" id="IPR002104">
    <property type="entry name" value="Integrase_catalytic"/>
</dbReference>
<gene>
    <name evidence="3" type="ORF">O8D18_14030</name>
</gene>
<evidence type="ECO:0000313" key="4">
    <source>
        <dbReference type="Proteomes" id="UP001148455"/>
    </source>
</evidence>
<dbReference type="PROSITE" id="PS51898">
    <property type="entry name" value="TYR_RECOMBINASE"/>
    <property type="match status" value="1"/>
</dbReference>
<name>A0A9X3HGC9_MEDGN</name>
<comment type="caution">
    <text evidence="3">The sequence shown here is derived from an EMBL/GenBank/DDBJ whole genome shotgun (WGS) entry which is preliminary data.</text>
</comment>
<dbReference type="InterPro" id="IPR050090">
    <property type="entry name" value="Tyrosine_recombinase_XerCD"/>
</dbReference>
<proteinExistence type="predicted"/>
<sequence>FKYDINAILSDLIYARILEPCSKRSSYKVASEFLEKPSYGKRYQPEVVLPVYSRLLYCCGLRPQEPPAIRTEDVDLVTGDVYIRQSKRHKDRHIIMSEDMRALCQKYDYVAGKRQWFFQKWDGTPYETSWYNQVWRNLISKSGISWKGTPRPYDLRHAFASRNIIRWINNGKDVMELLPYLSAYMGRSELTSTLYYIHLLPENLRRSKAIDWDLLSQVYGKGVPEDED</sequence>
<dbReference type="PANTHER" id="PTHR30349">
    <property type="entry name" value="PHAGE INTEGRASE-RELATED"/>
    <property type="match status" value="1"/>
</dbReference>
<evidence type="ECO:0000256" key="1">
    <source>
        <dbReference type="ARBA" id="ARBA00023172"/>
    </source>
</evidence>
<dbReference type="GO" id="GO:0015074">
    <property type="term" value="P:DNA integration"/>
    <property type="evidence" value="ECO:0007669"/>
    <property type="project" value="InterPro"/>
</dbReference>
<feature type="domain" description="Tyr recombinase" evidence="2">
    <location>
        <begin position="16"/>
        <end position="209"/>
    </location>
</feature>
<dbReference type="InterPro" id="IPR011010">
    <property type="entry name" value="DNA_brk_join_enz"/>
</dbReference>
<dbReference type="PANTHER" id="PTHR30349:SF64">
    <property type="entry name" value="PROPHAGE INTEGRASE INTD-RELATED"/>
    <property type="match status" value="1"/>
</dbReference>
<organism evidence="3 4">
    <name type="scientific">Mediterraneibacter gnavus</name>
    <name type="common">Ruminococcus gnavus</name>
    <dbReference type="NCBI Taxonomy" id="33038"/>
    <lineage>
        <taxon>Bacteria</taxon>
        <taxon>Bacillati</taxon>
        <taxon>Bacillota</taxon>
        <taxon>Clostridia</taxon>
        <taxon>Lachnospirales</taxon>
        <taxon>Lachnospiraceae</taxon>
        <taxon>Mediterraneibacter</taxon>
    </lineage>
</organism>
<dbReference type="Gene3D" id="1.10.443.10">
    <property type="entry name" value="Intergrase catalytic core"/>
    <property type="match status" value="1"/>
</dbReference>
<dbReference type="AlphaFoldDB" id="A0A9X3HGC9"/>
<evidence type="ECO:0000259" key="2">
    <source>
        <dbReference type="PROSITE" id="PS51898"/>
    </source>
</evidence>